<feature type="compositionally biased region" description="Polar residues" evidence="1">
    <location>
        <begin position="1"/>
        <end position="12"/>
    </location>
</feature>
<sequence length="148" mass="15969">MYDQQRAQQPATGGQRPRRDSSAPRPGHQPERLLSRAERDELAARLSRAAEMFADDPRQGVEAADSALADAVTQLTAALAARQQGLRARWQGGSADAPGESESDSESDSESGSEPKPEPESAGAGTSGEELRLALREYEQLTERLLRI</sequence>
<protein>
    <submittedName>
        <fullName evidence="2">Uncharacterized protein</fullName>
    </submittedName>
</protein>
<keyword evidence="3" id="KW-1185">Reference proteome</keyword>
<organism evidence="2 3">
    <name type="scientific">Streptomyces armeniacus</name>
    <dbReference type="NCBI Taxonomy" id="83291"/>
    <lineage>
        <taxon>Bacteria</taxon>
        <taxon>Bacillati</taxon>
        <taxon>Actinomycetota</taxon>
        <taxon>Actinomycetes</taxon>
        <taxon>Kitasatosporales</taxon>
        <taxon>Streptomycetaceae</taxon>
        <taxon>Streptomyces</taxon>
    </lineage>
</organism>
<gene>
    <name evidence="2" type="ORF">DVA86_14045</name>
</gene>
<dbReference type="Proteomes" id="UP000254425">
    <property type="component" value="Chromosome"/>
</dbReference>
<feature type="compositionally biased region" description="Basic and acidic residues" evidence="1">
    <location>
        <begin position="17"/>
        <end position="42"/>
    </location>
</feature>
<feature type="region of interest" description="Disordered" evidence="1">
    <location>
        <begin position="85"/>
        <end position="133"/>
    </location>
</feature>
<proteinExistence type="predicted"/>
<dbReference type="EMBL" id="CP031320">
    <property type="protein sequence ID" value="AXK37324.1"/>
    <property type="molecule type" value="Genomic_DNA"/>
</dbReference>
<evidence type="ECO:0000256" key="1">
    <source>
        <dbReference type="SAM" id="MobiDB-lite"/>
    </source>
</evidence>
<accession>A0A345Y0A8</accession>
<feature type="compositionally biased region" description="Low complexity" evidence="1">
    <location>
        <begin position="85"/>
        <end position="98"/>
    </location>
</feature>
<reference evidence="2 3" key="1">
    <citation type="submission" date="2018-07" db="EMBL/GenBank/DDBJ databases">
        <title>Draft genome of the type strain Streptomyces armeniacus ATCC 15676.</title>
        <authorList>
            <person name="Labana P."/>
            <person name="Gosse J.T."/>
            <person name="Boddy C.N."/>
        </authorList>
    </citation>
    <scope>NUCLEOTIDE SEQUENCE [LARGE SCALE GENOMIC DNA]</scope>
    <source>
        <strain evidence="2 3">ATCC 15676</strain>
    </source>
</reference>
<name>A0A345Y0A8_9ACTN</name>
<dbReference type="KEGG" id="sarm:DVA86_14045"/>
<dbReference type="AlphaFoldDB" id="A0A345Y0A8"/>
<evidence type="ECO:0000313" key="2">
    <source>
        <dbReference type="EMBL" id="AXK37324.1"/>
    </source>
</evidence>
<feature type="region of interest" description="Disordered" evidence="1">
    <location>
        <begin position="1"/>
        <end position="42"/>
    </location>
</feature>
<evidence type="ECO:0000313" key="3">
    <source>
        <dbReference type="Proteomes" id="UP000254425"/>
    </source>
</evidence>
<feature type="compositionally biased region" description="Acidic residues" evidence="1">
    <location>
        <begin position="99"/>
        <end position="111"/>
    </location>
</feature>